<dbReference type="Proteomes" id="UP000789524">
    <property type="component" value="Unassembled WGS sequence"/>
</dbReference>
<organism evidence="3 4">
    <name type="scientific">Danaus chrysippus</name>
    <name type="common">African queen</name>
    <dbReference type="NCBI Taxonomy" id="151541"/>
    <lineage>
        <taxon>Eukaryota</taxon>
        <taxon>Metazoa</taxon>
        <taxon>Ecdysozoa</taxon>
        <taxon>Arthropoda</taxon>
        <taxon>Hexapoda</taxon>
        <taxon>Insecta</taxon>
        <taxon>Pterygota</taxon>
        <taxon>Neoptera</taxon>
        <taxon>Endopterygota</taxon>
        <taxon>Lepidoptera</taxon>
        <taxon>Glossata</taxon>
        <taxon>Ditrysia</taxon>
        <taxon>Papilionoidea</taxon>
        <taxon>Nymphalidae</taxon>
        <taxon>Danainae</taxon>
        <taxon>Danaini</taxon>
        <taxon>Danaina</taxon>
        <taxon>Danaus</taxon>
        <taxon>Anosia</taxon>
    </lineage>
</organism>
<proteinExistence type="predicted"/>
<feature type="region of interest" description="Disordered" evidence="1">
    <location>
        <begin position="1"/>
        <end position="21"/>
    </location>
</feature>
<accession>A0A8J2QX48</accession>
<evidence type="ECO:0000313" key="4">
    <source>
        <dbReference type="Proteomes" id="UP000789524"/>
    </source>
</evidence>
<reference evidence="3" key="1">
    <citation type="submission" date="2021-09" db="EMBL/GenBank/DDBJ databases">
        <authorList>
            <person name="Martin H S."/>
        </authorList>
    </citation>
    <scope>NUCLEOTIDE SEQUENCE</scope>
</reference>
<dbReference type="AlphaFoldDB" id="A0A8J2QX48"/>
<keyword evidence="2" id="KW-1133">Transmembrane helix</keyword>
<name>A0A8J2QX48_9NEOP</name>
<protein>
    <submittedName>
        <fullName evidence="3">(African queen) hypothetical protein</fullName>
    </submittedName>
</protein>
<feature type="transmembrane region" description="Helical" evidence="2">
    <location>
        <begin position="89"/>
        <end position="109"/>
    </location>
</feature>
<keyword evidence="2" id="KW-0472">Membrane</keyword>
<feature type="compositionally biased region" description="Polar residues" evidence="1">
    <location>
        <begin position="1"/>
        <end position="18"/>
    </location>
</feature>
<keyword evidence="4" id="KW-1185">Reference proteome</keyword>
<dbReference type="EMBL" id="CAKASE010000062">
    <property type="protein sequence ID" value="CAG9569238.1"/>
    <property type="molecule type" value="Genomic_DNA"/>
</dbReference>
<evidence type="ECO:0000256" key="1">
    <source>
        <dbReference type="SAM" id="MobiDB-lite"/>
    </source>
</evidence>
<keyword evidence="2" id="KW-0812">Transmembrane</keyword>
<feature type="transmembrane region" description="Helical" evidence="2">
    <location>
        <begin position="62"/>
        <end position="83"/>
    </location>
</feature>
<evidence type="ECO:0000256" key="2">
    <source>
        <dbReference type="SAM" id="Phobius"/>
    </source>
</evidence>
<comment type="caution">
    <text evidence="3">The sequence shown here is derived from an EMBL/GenBank/DDBJ whole genome shotgun (WGS) entry which is preliminary data.</text>
</comment>
<dbReference type="OrthoDB" id="8122539at2759"/>
<sequence length="146" mass="16489">MASANKSRLNETKPSSPKKQGHKFVLDDYDATYKMAIQVLSGLCLKLTDEEESTTTSKIRNLGCWFLMLNIYISTVLEILGVITTASGGTIIDLFTMMPCVGYLFVGYYNKENLLNNPNQDTATNRSKMEEEELKEIVIRHISLIR</sequence>
<evidence type="ECO:0000313" key="3">
    <source>
        <dbReference type="EMBL" id="CAG9569238.1"/>
    </source>
</evidence>
<gene>
    <name evidence="3" type="ORF">DCHRY22_LOCUS8784</name>
</gene>